<evidence type="ECO:0008006" key="3">
    <source>
        <dbReference type="Google" id="ProtNLM"/>
    </source>
</evidence>
<dbReference type="Gene3D" id="3.40.50.720">
    <property type="entry name" value="NAD(P)-binding Rossmann-like Domain"/>
    <property type="match status" value="1"/>
</dbReference>
<gene>
    <name evidence="1" type="ORF">CMN54_03330</name>
</gene>
<name>A0A2D6YH25_9DELT</name>
<organism evidence="1 2">
    <name type="scientific">SAR324 cluster bacterium</name>
    <dbReference type="NCBI Taxonomy" id="2024889"/>
    <lineage>
        <taxon>Bacteria</taxon>
        <taxon>Deltaproteobacteria</taxon>
        <taxon>SAR324 cluster</taxon>
    </lineage>
</organism>
<reference evidence="2" key="1">
    <citation type="submission" date="2017-09" db="EMBL/GenBank/DDBJ databases">
        <title>The Reconstruction of 2,631 Draft Metagenome-Assembled Genomes from the Global Oceans.</title>
        <authorList>
            <person name="Tully B.J."/>
            <person name="Graham E.D."/>
            <person name="Heidelberg J.F."/>
        </authorList>
    </citation>
    <scope>NUCLEOTIDE SEQUENCE [LARGE SCALE GENOMIC DNA]</scope>
</reference>
<dbReference type="AlphaFoldDB" id="A0A2D6YH25"/>
<dbReference type="Proteomes" id="UP000226525">
    <property type="component" value="Unassembled WGS sequence"/>
</dbReference>
<evidence type="ECO:0000313" key="2">
    <source>
        <dbReference type="Proteomes" id="UP000226525"/>
    </source>
</evidence>
<accession>A0A2D6YH25</accession>
<proteinExistence type="predicted"/>
<comment type="caution">
    <text evidence="1">The sequence shown here is derived from an EMBL/GenBank/DDBJ whole genome shotgun (WGS) entry which is preliminary data.</text>
</comment>
<dbReference type="SUPFAM" id="SSF51735">
    <property type="entry name" value="NAD(P)-binding Rossmann-fold domains"/>
    <property type="match status" value="1"/>
</dbReference>
<dbReference type="InterPro" id="IPR036291">
    <property type="entry name" value="NAD(P)-bd_dom_sf"/>
</dbReference>
<sequence length="284" mass="32142">MDPTVGILGLGYLGSTLARLVPWSPQSWGTCRPSSYPAILTKQPLPVLPFDWTQTSSWEVLPVQSATLILTIPPIRDLETNRNHLQQWSAWMRDHRPACSRLLYVSTTGIYPKRAGVWTEDTREEPDSLSGELRKQTEDLLGETFDLQVVRPGGIYGPKRNLWQRLRNGQAMPTSPHQPTHRIHVEDLARLIHLLILQPELPSCINAVDHQPLPSLRVAQWCAKQRPAALSPENYGLLAEPRAAATFLERRISNQCLQSTGLLLRYPTYQEGYHSLLDEPLNQL</sequence>
<evidence type="ECO:0000313" key="1">
    <source>
        <dbReference type="EMBL" id="MAH62479.1"/>
    </source>
</evidence>
<protein>
    <recommendedName>
        <fullName evidence="3">NAD-dependent epimerase/dehydratase domain-containing protein</fullName>
    </recommendedName>
</protein>
<dbReference type="EMBL" id="NZEX01000034">
    <property type="protein sequence ID" value="MAH62479.1"/>
    <property type="molecule type" value="Genomic_DNA"/>
</dbReference>